<organism evidence="3">
    <name type="scientific">Capitella teleta</name>
    <name type="common">Polychaete worm</name>
    <dbReference type="NCBI Taxonomy" id="283909"/>
    <lineage>
        <taxon>Eukaryota</taxon>
        <taxon>Metazoa</taxon>
        <taxon>Spiralia</taxon>
        <taxon>Lophotrochozoa</taxon>
        <taxon>Annelida</taxon>
        <taxon>Polychaeta</taxon>
        <taxon>Sedentaria</taxon>
        <taxon>Scolecida</taxon>
        <taxon>Capitellidae</taxon>
        <taxon>Capitella</taxon>
    </lineage>
</organism>
<accession>R7UKS6</accession>
<sequence length="449" mass="50243">MMKNLYLFLLLVGSALGGNPTTMRRCRAACLVHAQEAGLPVVRDPDACAMDEDCDLCWKICEHLVEDPMNWAPVCDGAEEGSGLMCPPGCQSACAFLLSMKADPGLTSDPAPSFEAAYKVIDDSTIHLKWTRPRKTASRKPFPYIFVCYWKQIQMPDWISFATTTSLSVEFTGPLQMYGDIFFKIQAIGTEGIVAEMEAKEEVDDLLDDADDYAYYMDDSTTQPLPYVFESHFIIEVEDDGFLRAEILLGGQQPQEFVVMWMRIQCSVCTPDAEEQQRFALITSTTNEALNASVSLPGLSFNSTYSLVVQDEHYIIYQETFQTTGCAQLESDFQCRDLLYDDYAIIDSDEASSDTTAKYLFLATASSFCVFGVAMVTVLALQHFKLNRLLRKKQLDVRVASRNEPQSTRGVYDRIRELENAFARIKPIEERCVGSLATRLNTSSVALSV</sequence>
<keyword evidence="5" id="KW-1185">Reference proteome</keyword>
<gene>
    <name evidence="3" type="ORF">CAPTEDRAFT_215798</name>
</gene>
<evidence type="ECO:0008006" key="6">
    <source>
        <dbReference type="Google" id="ProtNLM"/>
    </source>
</evidence>
<protein>
    <recommendedName>
        <fullName evidence="6">Fibronectin type-III domain-containing protein</fullName>
    </recommendedName>
</protein>
<dbReference type="EnsemblMetazoa" id="CapteT215798">
    <property type="protein sequence ID" value="CapteP215798"/>
    <property type="gene ID" value="CapteG215798"/>
</dbReference>
<proteinExistence type="predicted"/>
<dbReference type="EMBL" id="AMQN01007279">
    <property type="status" value="NOT_ANNOTATED_CDS"/>
    <property type="molecule type" value="Genomic_DNA"/>
</dbReference>
<dbReference type="AlphaFoldDB" id="R7UKS6"/>
<reference evidence="3 5" key="2">
    <citation type="journal article" date="2013" name="Nature">
        <title>Insights into bilaterian evolution from three spiralian genomes.</title>
        <authorList>
            <person name="Simakov O."/>
            <person name="Marletaz F."/>
            <person name="Cho S.J."/>
            <person name="Edsinger-Gonzales E."/>
            <person name="Havlak P."/>
            <person name="Hellsten U."/>
            <person name="Kuo D.H."/>
            <person name="Larsson T."/>
            <person name="Lv J."/>
            <person name="Arendt D."/>
            <person name="Savage R."/>
            <person name="Osoegawa K."/>
            <person name="de Jong P."/>
            <person name="Grimwood J."/>
            <person name="Chapman J.A."/>
            <person name="Shapiro H."/>
            <person name="Aerts A."/>
            <person name="Otillar R.P."/>
            <person name="Terry A.Y."/>
            <person name="Boore J.L."/>
            <person name="Grigoriev I.V."/>
            <person name="Lindberg D.R."/>
            <person name="Seaver E.C."/>
            <person name="Weisblat D.A."/>
            <person name="Putnam N.H."/>
            <person name="Rokhsar D.S."/>
        </authorList>
    </citation>
    <scope>NUCLEOTIDE SEQUENCE</scope>
    <source>
        <strain evidence="3 5">I ESC-2004</strain>
    </source>
</reference>
<reference evidence="5" key="1">
    <citation type="submission" date="2012-12" db="EMBL/GenBank/DDBJ databases">
        <authorList>
            <person name="Hellsten U."/>
            <person name="Grimwood J."/>
            <person name="Chapman J.A."/>
            <person name="Shapiro H."/>
            <person name="Aerts A."/>
            <person name="Otillar R.P."/>
            <person name="Terry A.Y."/>
            <person name="Boore J.L."/>
            <person name="Simakov O."/>
            <person name="Marletaz F."/>
            <person name="Cho S.-J."/>
            <person name="Edsinger-Gonzales E."/>
            <person name="Havlak P."/>
            <person name="Kuo D.-H."/>
            <person name="Larsson T."/>
            <person name="Lv J."/>
            <person name="Arendt D."/>
            <person name="Savage R."/>
            <person name="Osoegawa K."/>
            <person name="de Jong P."/>
            <person name="Lindberg D.R."/>
            <person name="Seaver E.C."/>
            <person name="Weisblat D.A."/>
            <person name="Putnam N.H."/>
            <person name="Grigoriev I.V."/>
            <person name="Rokhsar D.S."/>
        </authorList>
    </citation>
    <scope>NUCLEOTIDE SEQUENCE</scope>
    <source>
        <strain evidence="5">I ESC-2004</strain>
    </source>
</reference>
<evidence type="ECO:0000313" key="3">
    <source>
        <dbReference type="EMBL" id="ELU06840.1"/>
    </source>
</evidence>
<evidence type="ECO:0000313" key="4">
    <source>
        <dbReference type="EnsemblMetazoa" id="CapteP215798"/>
    </source>
</evidence>
<evidence type="ECO:0000256" key="1">
    <source>
        <dbReference type="SAM" id="Phobius"/>
    </source>
</evidence>
<feature type="transmembrane region" description="Helical" evidence="1">
    <location>
        <begin position="359"/>
        <end position="381"/>
    </location>
</feature>
<dbReference type="EMBL" id="KB300344">
    <property type="protein sequence ID" value="ELU06840.1"/>
    <property type="molecule type" value="Genomic_DNA"/>
</dbReference>
<evidence type="ECO:0000313" key="5">
    <source>
        <dbReference type="Proteomes" id="UP000014760"/>
    </source>
</evidence>
<feature type="signal peptide" evidence="2">
    <location>
        <begin position="1"/>
        <end position="17"/>
    </location>
</feature>
<feature type="chain" id="PRO_5008788132" description="Fibronectin type-III domain-containing protein" evidence="2">
    <location>
        <begin position="18"/>
        <end position="449"/>
    </location>
</feature>
<reference evidence="4" key="3">
    <citation type="submission" date="2015-06" db="UniProtKB">
        <authorList>
            <consortium name="EnsemblMetazoa"/>
        </authorList>
    </citation>
    <scope>IDENTIFICATION</scope>
</reference>
<dbReference type="HOGENOM" id="CLU_610091_0_0_1"/>
<keyword evidence="1" id="KW-1133">Transmembrane helix</keyword>
<dbReference type="Proteomes" id="UP000014760">
    <property type="component" value="Unassembled WGS sequence"/>
</dbReference>
<keyword evidence="1" id="KW-0812">Transmembrane</keyword>
<name>R7UKS6_CAPTE</name>
<keyword evidence="1" id="KW-0472">Membrane</keyword>
<evidence type="ECO:0000256" key="2">
    <source>
        <dbReference type="SAM" id="SignalP"/>
    </source>
</evidence>
<keyword evidence="2" id="KW-0732">Signal</keyword>